<dbReference type="Gene3D" id="1.10.1220.10">
    <property type="entry name" value="Met repressor-like"/>
    <property type="match status" value="1"/>
</dbReference>
<dbReference type="EMBL" id="ANNX02000033">
    <property type="protein sequence ID" value="KYC39610.1"/>
    <property type="molecule type" value="Genomic_DNA"/>
</dbReference>
<sequence length="101" mass="11357">MSKRKPLDNNEDLAKDFVFESSQSPTPDKKPKSKTTIESKNKTGSMSEKFKVAPKEPTVRLTVDLTETQHRKLSILAAKNGRKKAEIVRMLLDEALADIDD</sequence>
<keyword evidence="3" id="KW-1185">Reference proteome</keyword>
<dbReference type="OrthoDB" id="574342at2"/>
<name>A0A139X4J9_9CYAN</name>
<comment type="caution">
    <text evidence="2">The sequence shown here is derived from an EMBL/GenBank/DDBJ whole genome shotgun (WGS) entry which is preliminary data.</text>
</comment>
<dbReference type="STRING" id="128403.WA1_30160"/>
<feature type="region of interest" description="Disordered" evidence="1">
    <location>
        <begin position="1"/>
        <end position="55"/>
    </location>
</feature>
<feature type="compositionally biased region" description="Basic and acidic residues" evidence="1">
    <location>
        <begin position="1"/>
        <end position="18"/>
    </location>
</feature>
<organism evidence="2 3">
    <name type="scientific">Scytonema hofmannii PCC 7110</name>
    <dbReference type="NCBI Taxonomy" id="128403"/>
    <lineage>
        <taxon>Bacteria</taxon>
        <taxon>Bacillati</taxon>
        <taxon>Cyanobacteriota</taxon>
        <taxon>Cyanophyceae</taxon>
        <taxon>Nostocales</taxon>
        <taxon>Scytonemataceae</taxon>
        <taxon>Scytonema</taxon>
    </lineage>
</organism>
<proteinExistence type="predicted"/>
<accession>A0A139X4J9</accession>
<dbReference type="InterPro" id="IPR010985">
    <property type="entry name" value="Ribbon_hlx_hlx"/>
</dbReference>
<evidence type="ECO:0008006" key="4">
    <source>
        <dbReference type="Google" id="ProtNLM"/>
    </source>
</evidence>
<dbReference type="Proteomes" id="UP000076925">
    <property type="component" value="Unassembled WGS sequence"/>
</dbReference>
<protein>
    <recommendedName>
        <fullName evidence="4">CopG family transcriptional regulator</fullName>
    </recommendedName>
</protein>
<dbReference type="InterPro" id="IPR013321">
    <property type="entry name" value="Arc_rbn_hlx_hlx"/>
</dbReference>
<dbReference type="SUPFAM" id="SSF47598">
    <property type="entry name" value="Ribbon-helix-helix"/>
    <property type="match status" value="1"/>
</dbReference>
<evidence type="ECO:0000313" key="2">
    <source>
        <dbReference type="EMBL" id="KYC39610.1"/>
    </source>
</evidence>
<dbReference type="RefSeq" id="WP_017740607.1">
    <property type="nucleotide sequence ID" value="NZ_KQ976354.1"/>
</dbReference>
<evidence type="ECO:0000313" key="3">
    <source>
        <dbReference type="Proteomes" id="UP000076925"/>
    </source>
</evidence>
<evidence type="ECO:0000256" key="1">
    <source>
        <dbReference type="SAM" id="MobiDB-lite"/>
    </source>
</evidence>
<reference evidence="2 3" key="1">
    <citation type="journal article" date="2013" name="Genome Biol. Evol.">
        <title>Genomes of Stigonematalean cyanobacteria (subsection V) and the evolution of oxygenic photosynthesis from prokaryotes to plastids.</title>
        <authorList>
            <person name="Dagan T."/>
            <person name="Roettger M."/>
            <person name="Stucken K."/>
            <person name="Landan G."/>
            <person name="Koch R."/>
            <person name="Major P."/>
            <person name="Gould S.B."/>
            <person name="Goremykin V.V."/>
            <person name="Rippka R."/>
            <person name="Tandeau de Marsac N."/>
            <person name="Gugger M."/>
            <person name="Lockhart P.J."/>
            <person name="Allen J.F."/>
            <person name="Brune I."/>
            <person name="Maus I."/>
            <person name="Puhler A."/>
            <person name="Martin W.F."/>
        </authorList>
    </citation>
    <scope>NUCLEOTIDE SEQUENCE [LARGE SCALE GENOMIC DNA]</scope>
    <source>
        <strain evidence="2 3">PCC 7110</strain>
    </source>
</reference>
<dbReference type="GO" id="GO:0006355">
    <property type="term" value="P:regulation of DNA-templated transcription"/>
    <property type="evidence" value="ECO:0007669"/>
    <property type="project" value="InterPro"/>
</dbReference>
<gene>
    <name evidence="2" type="ORF">WA1_30160</name>
</gene>
<feature type="compositionally biased region" description="Basic and acidic residues" evidence="1">
    <location>
        <begin position="27"/>
        <end position="41"/>
    </location>
</feature>
<dbReference type="AlphaFoldDB" id="A0A139X4J9"/>